<dbReference type="Proteomes" id="UP001465153">
    <property type="component" value="Unassembled WGS sequence"/>
</dbReference>
<dbReference type="EMBL" id="BAABWN010000001">
    <property type="protein sequence ID" value="GAA6166379.1"/>
    <property type="molecule type" value="Genomic_DNA"/>
</dbReference>
<comment type="caution">
    <text evidence="1">The sequence shown here is derived from an EMBL/GenBank/DDBJ whole genome shotgun (WGS) entry which is preliminary data.</text>
</comment>
<sequence length="69" mass="7972">MCIRCGGLSEVQEEFNDCVRFMAVKRCFRHAYAPKLIIIPKKKVKVDINNPFGTKVLVWPSETKTLELM</sequence>
<evidence type="ECO:0000313" key="1">
    <source>
        <dbReference type="EMBL" id="GAA6166379.1"/>
    </source>
</evidence>
<accession>A0ABQ0A409</accession>
<name>A0ABQ0A409_9GAMM</name>
<reference evidence="1 2" key="1">
    <citation type="submission" date="2024-04" db="EMBL/GenBank/DDBJ databases">
        <title>Draft genome sequence of Sessilibacter corallicola NBRC 116591.</title>
        <authorList>
            <person name="Miyakawa T."/>
            <person name="Kusuya Y."/>
            <person name="Miura T."/>
        </authorList>
    </citation>
    <scope>NUCLEOTIDE SEQUENCE [LARGE SCALE GENOMIC DNA]</scope>
    <source>
        <strain evidence="1 2">KU-00831-HH</strain>
    </source>
</reference>
<gene>
    <name evidence="1" type="ORF">NBRC116591_01890</name>
</gene>
<protein>
    <submittedName>
        <fullName evidence="1">Uncharacterized protein</fullName>
    </submittedName>
</protein>
<organism evidence="1 2">
    <name type="scientific">Sessilibacter corallicola</name>
    <dbReference type="NCBI Taxonomy" id="2904075"/>
    <lineage>
        <taxon>Bacteria</taxon>
        <taxon>Pseudomonadati</taxon>
        <taxon>Pseudomonadota</taxon>
        <taxon>Gammaproteobacteria</taxon>
        <taxon>Cellvibrionales</taxon>
        <taxon>Cellvibrionaceae</taxon>
        <taxon>Sessilibacter</taxon>
    </lineage>
</organism>
<keyword evidence="2" id="KW-1185">Reference proteome</keyword>
<evidence type="ECO:0000313" key="2">
    <source>
        <dbReference type="Proteomes" id="UP001465153"/>
    </source>
</evidence>
<proteinExistence type="predicted"/>